<feature type="non-terminal residue" evidence="1">
    <location>
        <position position="49"/>
    </location>
</feature>
<dbReference type="EMBL" id="UPTC01002457">
    <property type="protein sequence ID" value="VBB33498.1"/>
    <property type="molecule type" value="Genomic_DNA"/>
</dbReference>
<dbReference type="AlphaFoldDB" id="A0A498SME4"/>
<evidence type="ECO:0000313" key="2">
    <source>
        <dbReference type="Proteomes" id="UP000276991"/>
    </source>
</evidence>
<dbReference type="STRING" id="6277.A0A498SME4"/>
<name>A0A498SME4_ACAVI</name>
<reference evidence="1 2" key="1">
    <citation type="submission" date="2018-08" db="EMBL/GenBank/DDBJ databases">
        <authorList>
            <person name="Laetsch R D."/>
            <person name="Stevens L."/>
            <person name="Kumar S."/>
            <person name="Blaxter L. M."/>
        </authorList>
    </citation>
    <scope>NUCLEOTIDE SEQUENCE [LARGE SCALE GENOMIC DNA]</scope>
</reference>
<dbReference type="Proteomes" id="UP000276991">
    <property type="component" value="Unassembled WGS sequence"/>
</dbReference>
<evidence type="ECO:0000313" key="1">
    <source>
        <dbReference type="EMBL" id="VBB33498.1"/>
    </source>
</evidence>
<proteinExistence type="predicted"/>
<protein>
    <submittedName>
        <fullName evidence="1">Uncharacterized protein</fullName>
    </submittedName>
</protein>
<gene>
    <name evidence="1" type="ORF">NAV_LOCUS8289</name>
</gene>
<accession>A0A498SME4</accession>
<keyword evidence="2" id="KW-1185">Reference proteome</keyword>
<sequence>MNQQASNIQENYGSRLEKIHSLEILDQKFGFQRYTDIEWKDAWLLNVQP</sequence>
<organism evidence="1 2">
    <name type="scientific">Acanthocheilonema viteae</name>
    <name type="common">Filarial nematode worm</name>
    <name type="synonym">Dipetalonema viteae</name>
    <dbReference type="NCBI Taxonomy" id="6277"/>
    <lineage>
        <taxon>Eukaryota</taxon>
        <taxon>Metazoa</taxon>
        <taxon>Ecdysozoa</taxon>
        <taxon>Nematoda</taxon>
        <taxon>Chromadorea</taxon>
        <taxon>Rhabditida</taxon>
        <taxon>Spirurina</taxon>
        <taxon>Spiruromorpha</taxon>
        <taxon>Filarioidea</taxon>
        <taxon>Onchocercidae</taxon>
        <taxon>Acanthocheilonema</taxon>
    </lineage>
</organism>